<proteinExistence type="inferred from homology"/>
<dbReference type="PROSITE" id="PS00183">
    <property type="entry name" value="UBC_1"/>
    <property type="match status" value="1"/>
</dbReference>
<dbReference type="InterPro" id="IPR023313">
    <property type="entry name" value="UBQ-conjugating_AS"/>
</dbReference>
<accession>A0AAE1PB98</accession>
<dbReference type="SUPFAM" id="SSF54495">
    <property type="entry name" value="UBC-like"/>
    <property type="match status" value="1"/>
</dbReference>
<feature type="domain" description="UBC core" evidence="10">
    <location>
        <begin position="1"/>
        <end position="138"/>
    </location>
</feature>
<evidence type="ECO:0000259" key="10">
    <source>
        <dbReference type="PROSITE" id="PS50127"/>
    </source>
</evidence>
<dbReference type="FunFam" id="3.10.110.10:FF:000101">
    <property type="entry name" value="Ubiquitin-conjugating enzyme E2 D2"/>
    <property type="match status" value="1"/>
</dbReference>
<dbReference type="PROSITE" id="PS50127">
    <property type="entry name" value="UBC_2"/>
    <property type="match status" value="1"/>
</dbReference>
<evidence type="ECO:0000256" key="3">
    <source>
        <dbReference type="ARBA" id="ARBA00012486"/>
    </source>
</evidence>
<keyword evidence="7 9" id="KW-0067">ATP-binding</keyword>
<dbReference type="GO" id="GO:0005524">
    <property type="term" value="F:ATP binding"/>
    <property type="evidence" value="ECO:0007669"/>
    <property type="project" value="UniProtKB-UniRule"/>
</dbReference>
<protein>
    <recommendedName>
        <fullName evidence="3">E2 ubiquitin-conjugating enzyme</fullName>
        <ecNumber evidence="3">2.3.2.23</ecNumber>
    </recommendedName>
</protein>
<keyword evidence="4" id="KW-0808">Transferase</keyword>
<keyword evidence="5 9" id="KW-0547">Nucleotide-binding</keyword>
<evidence type="ECO:0000256" key="7">
    <source>
        <dbReference type="ARBA" id="ARBA00022840"/>
    </source>
</evidence>
<dbReference type="SMART" id="SM00212">
    <property type="entry name" value="UBCc"/>
    <property type="match status" value="1"/>
</dbReference>
<evidence type="ECO:0000313" key="11">
    <source>
        <dbReference type="EMBL" id="KAK4304120.1"/>
    </source>
</evidence>
<keyword evidence="12" id="KW-1185">Reference proteome</keyword>
<evidence type="ECO:0000256" key="1">
    <source>
        <dbReference type="ARBA" id="ARBA00000485"/>
    </source>
</evidence>
<evidence type="ECO:0000256" key="8">
    <source>
        <dbReference type="PROSITE-ProRule" id="PRU10133"/>
    </source>
</evidence>
<dbReference type="InterPro" id="IPR016135">
    <property type="entry name" value="UBQ-conjugating_enzyme/RWD"/>
</dbReference>
<evidence type="ECO:0000256" key="2">
    <source>
        <dbReference type="ARBA" id="ARBA00004906"/>
    </source>
</evidence>
<comment type="similarity">
    <text evidence="9">Belongs to the ubiquitin-conjugating enzyme family.</text>
</comment>
<evidence type="ECO:0000256" key="6">
    <source>
        <dbReference type="ARBA" id="ARBA00022786"/>
    </source>
</evidence>
<dbReference type="Pfam" id="PF00179">
    <property type="entry name" value="UQ_con"/>
    <property type="match status" value="1"/>
</dbReference>
<feature type="active site" description="Glycyl thioester intermediate" evidence="8">
    <location>
        <position position="76"/>
    </location>
</feature>
<dbReference type="AlphaFoldDB" id="A0AAE1PB98"/>
<comment type="pathway">
    <text evidence="2">Protein modification; protein ubiquitination.</text>
</comment>
<evidence type="ECO:0000256" key="5">
    <source>
        <dbReference type="ARBA" id="ARBA00022741"/>
    </source>
</evidence>
<evidence type="ECO:0000256" key="9">
    <source>
        <dbReference type="RuleBase" id="RU362109"/>
    </source>
</evidence>
<dbReference type="GO" id="GO:0006511">
    <property type="term" value="P:ubiquitin-dependent protein catabolic process"/>
    <property type="evidence" value="ECO:0007669"/>
    <property type="project" value="UniProtKB-ARBA"/>
</dbReference>
<dbReference type="PANTHER" id="PTHR24068">
    <property type="entry name" value="UBIQUITIN-CONJUGATING ENZYME E2"/>
    <property type="match status" value="1"/>
</dbReference>
<dbReference type="InterPro" id="IPR000608">
    <property type="entry name" value="UBC"/>
</dbReference>
<sequence>MQELKQDPPSLCSVGPLGNDPFYCTATIVGPPDTPYEGGLFNLNINFPEDYPFQPPKVWFTTKVYHPNISEKGTICLDILDKAWTSALTISKVLVMICSLLTDPNPDDPWHREVAELYRTDPDRYLQEARDFTLKYASG</sequence>
<reference evidence="11" key="1">
    <citation type="submission" date="2023-11" db="EMBL/GenBank/DDBJ databases">
        <title>Genome assemblies of two species of porcelain crab, Petrolisthes cinctipes and Petrolisthes manimaculis (Anomura: Porcellanidae).</title>
        <authorList>
            <person name="Angst P."/>
        </authorList>
    </citation>
    <scope>NUCLEOTIDE SEQUENCE</scope>
    <source>
        <strain evidence="11">PB745_02</strain>
        <tissue evidence="11">Gill</tissue>
    </source>
</reference>
<gene>
    <name evidence="11" type="ORF">Pmani_023915</name>
</gene>
<dbReference type="Proteomes" id="UP001292094">
    <property type="component" value="Unassembled WGS sequence"/>
</dbReference>
<dbReference type="EC" id="2.3.2.23" evidence="3"/>
<organism evidence="11 12">
    <name type="scientific">Petrolisthes manimaculis</name>
    <dbReference type="NCBI Taxonomy" id="1843537"/>
    <lineage>
        <taxon>Eukaryota</taxon>
        <taxon>Metazoa</taxon>
        <taxon>Ecdysozoa</taxon>
        <taxon>Arthropoda</taxon>
        <taxon>Crustacea</taxon>
        <taxon>Multicrustacea</taxon>
        <taxon>Malacostraca</taxon>
        <taxon>Eumalacostraca</taxon>
        <taxon>Eucarida</taxon>
        <taxon>Decapoda</taxon>
        <taxon>Pleocyemata</taxon>
        <taxon>Anomura</taxon>
        <taxon>Galatheoidea</taxon>
        <taxon>Porcellanidae</taxon>
        <taxon>Petrolisthes</taxon>
    </lineage>
</organism>
<evidence type="ECO:0000256" key="4">
    <source>
        <dbReference type="ARBA" id="ARBA00022679"/>
    </source>
</evidence>
<evidence type="ECO:0000313" key="12">
    <source>
        <dbReference type="Proteomes" id="UP001292094"/>
    </source>
</evidence>
<dbReference type="EMBL" id="JAWZYT010002476">
    <property type="protein sequence ID" value="KAK4304120.1"/>
    <property type="molecule type" value="Genomic_DNA"/>
</dbReference>
<comment type="caution">
    <text evidence="11">The sequence shown here is derived from an EMBL/GenBank/DDBJ whole genome shotgun (WGS) entry which is preliminary data.</text>
</comment>
<keyword evidence="6 9" id="KW-0833">Ubl conjugation pathway</keyword>
<comment type="catalytic activity">
    <reaction evidence="1">
        <text>S-ubiquitinyl-[E1 ubiquitin-activating enzyme]-L-cysteine + [E2 ubiquitin-conjugating enzyme]-L-cysteine = [E1 ubiquitin-activating enzyme]-L-cysteine + S-ubiquitinyl-[E2 ubiquitin-conjugating enzyme]-L-cysteine.</text>
        <dbReference type="EC" id="2.3.2.23"/>
    </reaction>
</comment>
<dbReference type="GO" id="GO:0061631">
    <property type="term" value="F:ubiquitin conjugating enzyme activity"/>
    <property type="evidence" value="ECO:0007669"/>
    <property type="project" value="UniProtKB-EC"/>
</dbReference>
<dbReference type="Gene3D" id="3.10.110.10">
    <property type="entry name" value="Ubiquitin Conjugating Enzyme"/>
    <property type="match status" value="1"/>
</dbReference>
<name>A0AAE1PB98_9EUCA</name>